<name>A0A3R9MHU3_9BACT</name>
<proteinExistence type="predicted"/>
<gene>
    <name evidence="3" type="ORF">EI293_03145</name>
</gene>
<comment type="caution">
    <text evidence="3">The sequence shown here is derived from an EMBL/GenBank/DDBJ whole genome shotgun (WGS) entry which is preliminary data.</text>
</comment>
<evidence type="ECO:0000259" key="2">
    <source>
        <dbReference type="PROSITE" id="PS50093"/>
    </source>
</evidence>
<dbReference type="InterPro" id="IPR022409">
    <property type="entry name" value="PKD/Chitinase_dom"/>
</dbReference>
<dbReference type="InterPro" id="IPR000601">
    <property type="entry name" value="PKD_dom"/>
</dbReference>
<keyword evidence="4" id="KW-1185">Reference proteome</keyword>
<dbReference type="Proteomes" id="UP000270291">
    <property type="component" value="Unassembled WGS sequence"/>
</dbReference>
<dbReference type="Gene3D" id="2.60.40.10">
    <property type="entry name" value="Immunoglobulins"/>
    <property type="match status" value="1"/>
</dbReference>
<feature type="chain" id="PRO_5018723500" evidence="1">
    <location>
        <begin position="21"/>
        <end position="1295"/>
    </location>
</feature>
<organism evidence="3 4">
    <name type="scientific">Hymenobacter perfusus</name>
    <dbReference type="NCBI Taxonomy" id="1236770"/>
    <lineage>
        <taxon>Bacteria</taxon>
        <taxon>Pseudomonadati</taxon>
        <taxon>Bacteroidota</taxon>
        <taxon>Cytophagia</taxon>
        <taxon>Cytophagales</taxon>
        <taxon>Hymenobacteraceae</taxon>
        <taxon>Hymenobacter</taxon>
    </lineage>
</organism>
<sequence length="1295" mass="135028">MKQLYLFVCLLWLPNLLARAGAPAPNQHLEFIENKGQWPAPVLYAADVPGGRLFLEPGGLTYALTTGFPHPHTAVPRTGSVPETFRAHAIRVEFVQAAQPVVLPTEATGEVRNYLRGSDPAQWATHVAGFRRLHYRRVWPGVDVQFYENQQQHLEYDFELAPQARPAAIRLRYHGADALRLTPEGHLEILTSAGTLRELAPTAWQLNASGQRQAVACAYVLHNQEISFRLGKYDSNRPLIIDPTVVFSTFTGSAADNWGFTATYDQQGNLYSGGIVFALGYPASPGAYSTQFAGATDIALIKYNTTARGPAARVWATYLGGSGADFPQSLVVNSLGELLVLAATGSPNFPVTASALDRTFNGGSAINPFSGYAPSNMPNGSDLAVVRLSADGSRLVASTYLGGAGNEGVLPNTGFGFNLLRNYGDQFRGDILVDAQNNVYLASNTSSSDFPARNNFQPYTPGLNAVVSKLTPGLDQVLWSSQLGGNQPDAAYSLQLDAAGRLYVAGGTTSPNFPVTPGTVQPAQRGDADGFVARISSSGSVLEKATVVGTSAYDQAYFVQLDQSGGVYLLGQTMGTYPTVGNRYGVANSRQFIHKFNADLTATEFATTFGSGRATIDLSPTAFLVDQCERIYVSGWGGGNNVGYGNGSVLGMPTTTTATQRTTDGSDFYLLQLSAGARNLDYATFFGGTSQDHVDGGTSRFDPRGVVYQAVCGGCGGSSSWPIPPGAGYYSTFNASLNCNNAAFKFNFETVDVVAGTDQTVCVASAPVPLQGSPAGGIWTGPGVSGSVAAGFVFTPTQALLGSQTLTYTVTGVGPCGGVSALRLTVVPSPPIAFTAPAQTSFCLGPTNPAPVTLSATPAGGTFSGPGVSGNLFIASLAGPGTHTLVYTVNANGCQLQTTRSVTVTQAVAGTGLNVCAGAGPQVLAGIPAGGIWTGSGISGSVTGGFTFTPTVSLLGIQTLTYTVTAPGGCTSSSTMQANVLPVPTFTPPVLPAYCTTNTTPIPLPSVAYWGGPGVQGPGNTGFTFRPSLAGAGTHTLLYRTGGGLCDYTGTITVTVSAPITVNAGPDTLLCPGTTRPFRLRGTPAGGTWSGSGITSDGIFTPSAGFNGSLTLTYTVAGVCLNTGTRRVSVAVPLATAPVWAPAGCSENRLSPLTLTFSGGATTSRWEFGDGTPAATGSTITHTYTQAGTYQPRVITSFNAGRCAETASLPVVEVIAPELPPNIITPNHDDKNQFFIVRTACPGQLQVFSRWGNKVFEAARYRNDWDGAGLPDGVYYYLLRTPDGHASKGWVTIQR</sequence>
<evidence type="ECO:0000313" key="4">
    <source>
        <dbReference type="Proteomes" id="UP000270291"/>
    </source>
</evidence>
<accession>A0A3R9MHU3</accession>
<dbReference type="OrthoDB" id="1652165at2"/>
<dbReference type="Pfam" id="PF25778">
    <property type="entry name" value="DUF7948"/>
    <property type="match status" value="1"/>
</dbReference>
<dbReference type="InterPro" id="IPR052918">
    <property type="entry name" value="Motility_Chemotaxis_Reg"/>
</dbReference>
<keyword evidence="1" id="KW-0732">Signal</keyword>
<dbReference type="EMBL" id="RWIU01000001">
    <property type="protein sequence ID" value="RSK46183.1"/>
    <property type="molecule type" value="Genomic_DNA"/>
</dbReference>
<feature type="signal peptide" evidence="1">
    <location>
        <begin position="1"/>
        <end position="20"/>
    </location>
</feature>
<dbReference type="PANTHER" id="PTHR35580:SF1">
    <property type="entry name" value="PHYTASE-LIKE DOMAIN-CONTAINING PROTEIN"/>
    <property type="match status" value="1"/>
</dbReference>
<dbReference type="InterPro" id="IPR013783">
    <property type="entry name" value="Ig-like_fold"/>
</dbReference>
<evidence type="ECO:0000256" key="1">
    <source>
        <dbReference type="SAM" id="SignalP"/>
    </source>
</evidence>
<dbReference type="CDD" id="cd00146">
    <property type="entry name" value="PKD"/>
    <property type="match status" value="1"/>
</dbReference>
<dbReference type="Pfam" id="PF13585">
    <property type="entry name" value="CHU_C"/>
    <property type="match status" value="1"/>
</dbReference>
<reference evidence="3 4" key="1">
    <citation type="submission" date="2018-12" db="EMBL/GenBank/DDBJ databases">
        <authorList>
            <person name="Feng G."/>
            <person name="Zhu H."/>
        </authorList>
    </citation>
    <scope>NUCLEOTIDE SEQUENCE [LARGE SCALE GENOMIC DNA]</scope>
    <source>
        <strain evidence="3 4">LMG 26000</strain>
    </source>
</reference>
<dbReference type="InterPro" id="IPR035986">
    <property type="entry name" value="PKD_dom_sf"/>
</dbReference>
<dbReference type="Pfam" id="PF18911">
    <property type="entry name" value="PKD_4"/>
    <property type="match status" value="1"/>
</dbReference>
<dbReference type="InterPro" id="IPR057708">
    <property type="entry name" value="DUF7948"/>
</dbReference>
<protein>
    <submittedName>
        <fullName evidence="3">PKD domain-containing protein</fullName>
    </submittedName>
</protein>
<feature type="domain" description="PKD" evidence="2">
    <location>
        <begin position="1158"/>
        <end position="1218"/>
    </location>
</feature>
<dbReference type="SMART" id="SM00089">
    <property type="entry name" value="PKD"/>
    <property type="match status" value="1"/>
</dbReference>
<dbReference type="PANTHER" id="PTHR35580">
    <property type="entry name" value="CELL SURFACE GLYCOPROTEIN (S-LAYER PROTEIN)-LIKE PROTEIN"/>
    <property type="match status" value="1"/>
</dbReference>
<evidence type="ECO:0000313" key="3">
    <source>
        <dbReference type="EMBL" id="RSK46183.1"/>
    </source>
</evidence>
<dbReference type="PROSITE" id="PS50093">
    <property type="entry name" value="PKD"/>
    <property type="match status" value="1"/>
</dbReference>
<dbReference type="SUPFAM" id="SSF49299">
    <property type="entry name" value="PKD domain"/>
    <property type="match status" value="1"/>
</dbReference>
<dbReference type="RefSeq" id="WP_125435597.1">
    <property type="nucleotide sequence ID" value="NZ_RWIU01000001.1"/>
</dbReference>